<evidence type="ECO:0000256" key="1">
    <source>
        <dbReference type="ARBA" id="ARBA00004613"/>
    </source>
</evidence>
<dbReference type="OrthoDB" id="8858214at2759"/>
<proteinExistence type="inferred from homology"/>
<evidence type="ECO:0000256" key="6">
    <source>
        <dbReference type="ARBA" id="ARBA00023157"/>
    </source>
</evidence>
<evidence type="ECO:0000313" key="8">
    <source>
        <dbReference type="EMBL" id="GCC19762.1"/>
    </source>
</evidence>
<comment type="subcellular location">
    <subcellularLocation>
        <location evidence="1">Secreted</location>
    </subcellularLocation>
</comment>
<keyword evidence="9" id="KW-1185">Reference proteome</keyword>
<evidence type="ECO:0000313" key="9">
    <source>
        <dbReference type="Proteomes" id="UP000287033"/>
    </source>
</evidence>
<dbReference type="PANTHER" id="PTHR14356">
    <property type="entry name" value="INTERLEUKIN-15-RELATED"/>
    <property type="match status" value="1"/>
</dbReference>
<name>A0A401RNQ7_CHIPU</name>
<dbReference type="PRINTS" id="PR01930">
    <property type="entry name" value="INTRLEUKIN15"/>
</dbReference>
<gene>
    <name evidence="8" type="ORF">chiPu_0018516</name>
</gene>
<dbReference type="GO" id="GO:0006955">
    <property type="term" value="P:immune response"/>
    <property type="evidence" value="ECO:0007669"/>
    <property type="project" value="InterPro"/>
</dbReference>
<dbReference type="Pfam" id="PF02372">
    <property type="entry name" value="IL15"/>
    <property type="match status" value="1"/>
</dbReference>
<dbReference type="SUPFAM" id="SSF47266">
    <property type="entry name" value="4-helical cytokines"/>
    <property type="match status" value="1"/>
</dbReference>
<evidence type="ECO:0000256" key="3">
    <source>
        <dbReference type="ARBA" id="ARBA00022514"/>
    </source>
</evidence>
<dbReference type="GO" id="GO:0001819">
    <property type="term" value="P:positive regulation of cytokine production"/>
    <property type="evidence" value="ECO:0007669"/>
    <property type="project" value="TreeGrafter"/>
</dbReference>
<keyword evidence="5" id="KW-0732">Signal</keyword>
<dbReference type="GO" id="GO:0042102">
    <property type="term" value="P:positive regulation of T cell proliferation"/>
    <property type="evidence" value="ECO:0007669"/>
    <property type="project" value="TreeGrafter"/>
</dbReference>
<dbReference type="GO" id="GO:0005125">
    <property type="term" value="F:cytokine activity"/>
    <property type="evidence" value="ECO:0007669"/>
    <property type="project" value="UniProtKB-KW"/>
</dbReference>
<dbReference type="Proteomes" id="UP000287033">
    <property type="component" value="Unassembled WGS sequence"/>
</dbReference>
<evidence type="ECO:0000256" key="5">
    <source>
        <dbReference type="ARBA" id="ARBA00022729"/>
    </source>
</evidence>
<dbReference type="GO" id="GO:0050778">
    <property type="term" value="P:positive regulation of immune response"/>
    <property type="evidence" value="ECO:0007669"/>
    <property type="project" value="TreeGrafter"/>
</dbReference>
<dbReference type="AlphaFoldDB" id="A0A401RNQ7"/>
<evidence type="ECO:0000256" key="4">
    <source>
        <dbReference type="ARBA" id="ARBA00022525"/>
    </source>
</evidence>
<evidence type="ECO:0000256" key="2">
    <source>
        <dbReference type="ARBA" id="ARBA00006050"/>
    </source>
</evidence>
<dbReference type="InterPro" id="IPR003443">
    <property type="entry name" value="IL-15/IL-21_fam"/>
</dbReference>
<dbReference type="GO" id="GO:0042119">
    <property type="term" value="P:neutrophil activation"/>
    <property type="evidence" value="ECO:0007669"/>
    <property type="project" value="TreeGrafter"/>
</dbReference>
<keyword evidence="4" id="KW-0964">Secreted</keyword>
<dbReference type="GO" id="GO:0005615">
    <property type="term" value="C:extracellular space"/>
    <property type="evidence" value="ECO:0007669"/>
    <property type="project" value="UniProtKB-KW"/>
</dbReference>
<sequence>MGVTIGSGSNLFFMEFDVDLSALQQAMENEGDLKLYCPDSYYVKTCQREAMECFREELNVLDFEYDGTLKQNVSDIIVRLKRAFDFHLSHLNVSKSCQRCEHFEEKPVTDFLNGLDQLCGLVYFKQLNVCLSSGQQLVTGTRADYHQPDRGMSLSLLMEKSASAVFFARNIRPPEN</sequence>
<dbReference type="EMBL" id="BEZZ01001597">
    <property type="protein sequence ID" value="GCC19762.1"/>
    <property type="molecule type" value="Genomic_DNA"/>
</dbReference>
<dbReference type="InterPro" id="IPR009079">
    <property type="entry name" value="4_helix_cytokine-like_core"/>
</dbReference>
<accession>A0A401RNQ7</accession>
<evidence type="ECO:0000256" key="7">
    <source>
        <dbReference type="RuleBase" id="RU003453"/>
    </source>
</evidence>
<dbReference type="GO" id="GO:0005126">
    <property type="term" value="F:cytokine receptor binding"/>
    <property type="evidence" value="ECO:0007669"/>
    <property type="project" value="InterPro"/>
</dbReference>
<organism evidence="8 9">
    <name type="scientific">Chiloscyllium punctatum</name>
    <name type="common">Brownbanded bambooshark</name>
    <name type="synonym">Hemiscyllium punctatum</name>
    <dbReference type="NCBI Taxonomy" id="137246"/>
    <lineage>
        <taxon>Eukaryota</taxon>
        <taxon>Metazoa</taxon>
        <taxon>Chordata</taxon>
        <taxon>Craniata</taxon>
        <taxon>Vertebrata</taxon>
        <taxon>Chondrichthyes</taxon>
        <taxon>Elasmobranchii</taxon>
        <taxon>Galeomorphii</taxon>
        <taxon>Galeoidea</taxon>
        <taxon>Orectolobiformes</taxon>
        <taxon>Hemiscylliidae</taxon>
        <taxon>Chiloscyllium</taxon>
    </lineage>
</organism>
<reference evidence="8 9" key="1">
    <citation type="journal article" date="2018" name="Nat. Ecol. Evol.">
        <title>Shark genomes provide insights into elasmobranch evolution and the origin of vertebrates.</title>
        <authorList>
            <person name="Hara Y"/>
            <person name="Yamaguchi K"/>
            <person name="Onimaru K"/>
            <person name="Kadota M"/>
            <person name="Koyanagi M"/>
            <person name="Keeley SD"/>
            <person name="Tatsumi K"/>
            <person name="Tanaka K"/>
            <person name="Motone F"/>
            <person name="Kageyama Y"/>
            <person name="Nozu R"/>
            <person name="Adachi N"/>
            <person name="Nishimura O"/>
            <person name="Nakagawa R"/>
            <person name="Tanegashima C"/>
            <person name="Kiyatake I"/>
            <person name="Matsumoto R"/>
            <person name="Murakumo K"/>
            <person name="Nishida K"/>
            <person name="Terakita A"/>
            <person name="Kuratani S"/>
            <person name="Sato K"/>
            <person name="Hyodo S Kuraku.S."/>
        </authorList>
    </citation>
    <scope>NUCLEOTIDE SEQUENCE [LARGE SCALE GENOMIC DNA]</scope>
</reference>
<protein>
    <recommendedName>
        <fullName evidence="7">Interleukin</fullName>
    </recommendedName>
</protein>
<dbReference type="InterPro" id="IPR020439">
    <property type="entry name" value="IL-15"/>
</dbReference>
<comment type="similarity">
    <text evidence="2 7">Belongs to the IL-15/IL-21 family.</text>
</comment>
<keyword evidence="3 7" id="KW-0202">Cytokine</keyword>
<comment type="caution">
    <text evidence="8">The sequence shown here is derived from an EMBL/GenBank/DDBJ whole genome shotgun (WGS) entry which is preliminary data.</text>
</comment>
<keyword evidence="6" id="KW-1015">Disulfide bond</keyword>
<dbReference type="Gene3D" id="1.20.1250.70">
    <property type="entry name" value="Interleukin-15/Interleukin-21"/>
    <property type="match status" value="1"/>
</dbReference>
<dbReference type="PANTHER" id="PTHR14356:SF3">
    <property type="entry name" value="INTERLEUKIN-15"/>
    <property type="match status" value="1"/>
</dbReference>